<protein>
    <submittedName>
        <fullName evidence="4">Putative N-acetyltransferase protein</fullName>
    </submittedName>
</protein>
<proteinExistence type="predicted"/>
<dbReference type="SUPFAM" id="SSF55729">
    <property type="entry name" value="Acyl-CoA N-acyltransferases (Nat)"/>
    <property type="match status" value="1"/>
</dbReference>
<name>B1A1H2_9BACT</name>
<reference evidence="4" key="1">
    <citation type="submission" date="2008-01" db="EMBL/GenBank/DDBJ databases">
        <title>Cloning and sequence analysis of functional genes of Flammeovirga yaeyamensis strain MY04 (CGMCC 2777).</title>
        <authorList>
            <person name="Han W.J."/>
            <person name="Gu J.Y."/>
            <person name="Zhu B.L."/>
            <person name="Liu S.Y."/>
            <person name="Gao C.J."/>
            <person name="Shi Y.L."/>
        </authorList>
    </citation>
    <scope>NUCLEOTIDE SEQUENCE</scope>
    <source>
        <strain evidence="4">MY04</strain>
    </source>
</reference>
<dbReference type="InterPro" id="IPR016181">
    <property type="entry name" value="Acyl_CoA_acyltransferase"/>
</dbReference>
<evidence type="ECO:0000256" key="2">
    <source>
        <dbReference type="ARBA" id="ARBA00022679"/>
    </source>
</evidence>
<dbReference type="PANTHER" id="PTHR36449">
    <property type="entry name" value="ACETYLTRANSFERASE-RELATED"/>
    <property type="match status" value="1"/>
</dbReference>
<reference evidence="4" key="2">
    <citation type="submission" date="2008-01" db="EMBL/GenBank/DDBJ databases">
        <authorList>
            <person name="Zhu B.L."/>
            <person name="Shi Y.L."/>
        </authorList>
    </citation>
    <scope>NUCLEOTIDE SEQUENCE</scope>
    <source>
        <strain evidence="4">MY04</strain>
    </source>
</reference>
<organism evidence="4">
    <name type="scientific">Flammeovirga yaeyamensis</name>
    <dbReference type="NCBI Taxonomy" id="367791"/>
    <lineage>
        <taxon>Bacteria</taxon>
        <taxon>Pseudomonadati</taxon>
        <taxon>Bacteroidota</taxon>
        <taxon>Cytophagia</taxon>
        <taxon>Cytophagales</taxon>
        <taxon>Flammeovirgaceae</taxon>
        <taxon>Flammeovirga</taxon>
    </lineage>
</organism>
<evidence type="ECO:0000256" key="1">
    <source>
        <dbReference type="ARBA" id="ARBA00022649"/>
    </source>
</evidence>
<dbReference type="AlphaFoldDB" id="B1A1H2"/>
<dbReference type="EMBL" id="EU414976">
    <property type="protein sequence ID" value="ACA05107.1"/>
    <property type="molecule type" value="Genomic_DNA"/>
</dbReference>
<dbReference type="Gene3D" id="3.40.630.30">
    <property type="match status" value="1"/>
</dbReference>
<feature type="non-terminal residue" evidence="4">
    <location>
        <position position="1"/>
    </location>
</feature>
<sequence>IRFIIMKREIIKLTPDHDFSKFDCGNGKANDYIKNKALLYQEKNLNVTWLLIENKDIIGFYTLSATSIKPKYFEDTASFPVQVPCILLGWMAVDTKYKGQNKGRILMLSAFKKTYKTSKLSPIGIKALKLEALNSKLIEYYKKLELTNIPNTNIMVITIQNIEAILSRLKLI</sequence>
<keyword evidence="1" id="KW-1277">Toxin-antitoxin system</keyword>
<evidence type="ECO:0000256" key="3">
    <source>
        <dbReference type="ARBA" id="ARBA00023315"/>
    </source>
</evidence>
<keyword evidence="2 4" id="KW-0808">Transferase</keyword>
<dbReference type="GO" id="GO:0016746">
    <property type="term" value="F:acyltransferase activity"/>
    <property type="evidence" value="ECO:0007669"/>
    <property type="project" value="UniProtKB-KW"/>
</dbReference>
<dbReference type="PANTHER" id="PTHR36449:SF1">
    <property type="entry name" value="ACETYLTRANSFERASE"/>
    <property type="match status" value="1"/>
</dbReference>
<keyword evidence="3" id="KW-0012">Acyltransferase</keyword>
<accession>B1A1H2</accession>
<evidence type="ECO:0000313" key="4">
    <source>
        <dbReference type="EMBL" id="ACA05107.1"/>
    </source>
</evidence>